<dbReference type="EMBL" id="GL385397">
    <property type="protein sequence ID" value="EJT77249.1"/>
    <property type="molecule type" value="Genomic_DNA"/>
</dbReference>
<dbReference type="RefSeq" id="XP_009223249.1">
    <property type="nucleotide sequence ID" value="XM_009224985.1"/>
</dbReference>
<protein>
    <submittedName>
        <fullName evidence="2 3">Uncharacterized protein</fullName>
    </submittedName>
</protein>
<name>J3P0W5_GAET3</name>
<reference evidence="3" key="5">
    <citation type="submission" date="2018-04" db="UniProtKB">
        <authorList>
            <consortium name="EnsemblFungi"/>
        </authorList>
    </citation>
    <scope>IDENTIFICATION</scope>
    <source>
        <strain evidence="3">R3-111a-1</strain>
    </source>
</reference>
<reference evidence="2" key="3">
    <citation type="submission" date="2010-09" db="EMBL/GenBank/DDBJ databases">
        <title>Annotation of Gaeumannomyces graminis var. tritici R3-111a-1.</title>
        <authorList>
            <consortium name="The Broad Institute Genome Sequencing Platform"/>
            <person name="Ma L.-J."/>
            <person name="Dead R."/>
            <person name="Young S.K."/>
            <person name="Zeng Q."/>
            <person name="Gargeya S."/>
            <person name="Fitzgerald M."/>
            <person name="Haas B."/>
            <person name="Abouelleil A."/>
            <person name="Alvarado L."/>
            <person name="Arachchi H.M."/>
            <person name="Berlin A."/>
            <person name="Brown A."/>
            <person name="Chapman S.B."/>
            <person name="Chen Z."/>
            <person name="Dunbar C."/>
            <person name="Freedman E."/>
            <person name="Gearin G."/>
            <person name="Gellesch M."/>
            <person name="Goldberg J."/>
            <person name="Griggs A."/>
            <person name="Gujja S."/>
            <person name="Heiman D."/>
            <person name="Howarth C."/>
            <person name="Larson L."/>
            <person name="Lui A."/>
            <person name="MacDonald P.J.P."/>
            <person name="Mehta T."/>
            <person name="Montmayeur A."/>
            <person name="Murphy C."/>
            <person name="Neiman D."/>
            <person name="Pearson M."/>
            <person name="Priest M."/>
            <person name="Roberts A."/>
            <person name="Saif S."/>
            <person name="Shea T."/>
            <person name="Shenoy N."/>
            <person name="Sisk P."/>
            <person name="Stolte C."/>
            <person name="Sykes S."/>
            <person name="Yandava C."/>
            <person name="Wortman J."/>
            <person name="Nusbaum C."/>
            <person name="Birren B."/>
        </authorList>
    </citation>
    <scope>NUCLEOTIDE SEQUENCE</scope>
    <source>
        <strain evidence="2">R3-111a-1</strain>
    </source>
</reference>
<reference evidence="3" key="4">
    <citation type="journal article" date="2015" name="G3 (Bethesda)">
        <title>Genome sequences of three phytopathogenic species of the Magnaporthaceae family of fungi.</title>
        <authorList>
            <person name="Okagaki L.H."/>
            <person name="Nunes C.C."/>
            <person name="Sailsbery J."/>
            <person name="Clay B."/>
            <person name="Brown D."/>
            <person name="John T."/>
            <person name="Oh Y."/>
            <person name="Young N."/>
            <person name="Fitzgerald M."/>
            <person name="Haas B.J."/>
            <person name="Zeng Q."/>
            <person name="Young S."/>
            <person name="Adiconis X."/>
            <person name="Fan L."/>
            <person name="Levin J.Z."/>
            <person name="Mitchell T.K."/>
            <person name="Okubara P.A."/>
            <person name="Farman M.L."/>
            <person name="Kohn L.M."/>
            <person name="Birren B."/>
            <person name="Ma L.-J."/>
            <person name="Dean R.A."/>
        </authorList>
    </citation>
    <scope>NUCLEOTIDE SEQUENCE</scope>
    <source>
        <strain evidence="3">R3-111a-1</strain>
    </source>
</reference>
<reference evidence="4" key="1">
    <citation type="submission" date="2010-07" db="EMBL/GenBank/DDBJ databases">
        <title>The genome sequence of Gaeumannomyces graminis var. tritici strain R3-111a-1.</title>
        <authorList>
            <consortium name="The Broad Institute Genome Sequencing Platform"/>
            <person name="Ma L.-J."/>
            <person name="Dead R."/>
            <person name="Young S."/>
            <person name="Zeng Q."/>
            <person name="Koehrsen M."/>
            <person name="Alvarado L."/>
            <person name="Berlin A."/>
            <person name="Chapman S.B."/>
            <person name="Chen Z."/>
            <person name="Freedman E."/>
            <person name="Gellesch M."/>
            <person name="Goldberg J."/>
            <person name="Griggs A."/>
            <person name="Gujja S."/>
            <person name="Heilman E.R."/>
            <person name="Heiman D."/>
            <person name="Hepburn T."/>
            <person name="Howarth C."/>
            <person name="Jen D."/>
            <person name="Larson L."/>
            <person name="Mehta T."/>
            <person name="Neiman D."/>
            <person name="Pearson M."/>
            <person name="Roberts A."/>
            <person name="Saif S."/>
            <person name="Shea T."/>
            <person name="Shenoy N."/>
            <person name="Sisk P."/>
            <person name="Stolte C."/>
            <person name="Sykes S."/>
            <person name="Walk T."/>
            <person name="White J."/>
            <person name="Yandava C."/>
            <person name="Haas B."/>
            <person name="Nusbaum C."/>
            <person name="Birren B."/>
        </authorList>
    </citation>
    <scope>NUCLEOTIDE SEQUENCE [LARGE SCALE GENOMIC DNA]</scope>
    <source>
        <strain evidence="4">R3-111a-1</strain>
    </source>
</reference>
<accession>J3P0W5</accession>
<feature type="compositionally biased region" description="Polar residues" evidence="1">
    <location>
        <begin position="66"/>
        <end position="77"/>
    </location>
</feature>
<dbReference type="AlphaFoldDB" id="J3P0W5"/>
<evidence type="ECO:0000313" key="2">
    <source>
        <dbReference type="EMBL" id="EJT77249.1"/>
    </source>
</evidence>
<sequence length="77" mass="8033">MHHPGAKTAGGPDVETTAAVADGDSPELAEQPKSTTMAADESRVSGERVGTVNYQPVRAPLPGSPWFSSSSIWTRPV</sequence>
<dbReference type="EnsemblFungi" id="EJT77249">
    <property type="protein sequence ID" value="EJT77249"/>
    <property type="gene ID" value="GGTG_07161"/>
</dbReference>
<feature type="region of interest" description="Disordered" evidence="1">
    <location>
        <begin position="1"/>
        <end position="77"/>
    </location>
</feature>
<dbReference type="Proteomes" id="UP000006039">
    <property type="component" value="Unassembled WGS sequence"/>
</dbReference>
<keyword evidence="4" id="KW-1185">Reference proteome</keyword>
<reference evidence="2" key="2">
    <citation type="submission" date="2010-07" db="EMBL/GenBank/DDBJ databases">
        <authorList>
            <consortium name="The Broad Institute Genome Sequencing Platform"/>
            <consortium name="Broad Institute Genome Sequencing Center for Infectious Disease"/>
            <person name="Ma L.-J."/>
            <person name="Dead R."/>
            <person name="Young S."/>
            <person name="Zeng Q."/>
            <person name="Koehrsen M."/>
            <person name="Alvarado L."/>
            <person name="Berlin A."/>
            <person name="Chapman S.B."/>
            <person name="Chen Z."/>
            <person name="Freedman E."/>
            <person name="Gellesch M."/>
            <person name="Goldberg J."/>
            <person name="Griggs A."/>
            <person name="Gujja S."/>
            <person name="Heilman E.R."/>
            <person name="Heiman D."/>
            <person name="Hepburn T."/>
            <person name="Howarth C."/>
            <person name="Jen D."/>
            <person name="Larson L."/>
            <person name="Mehta T."/>
            <person name="Neiman D."/>
            <person name="Pearson M."/>
            <person name="Roberts A."/>
            <person name="Saif S."/>
            <person name="Shea T."/>
            <person name="Shenoy N."/>
            <person name="Sisk P."/>
            <person name="Stolte C."/>
            <person name="Sykes S."/>
            <person name="Walk T."/>
            <person name="White J."/>
            <person name="Yandava C."/>
            <person name="Haas B."/>
            <person name="Nusbaum C."/>
            <person name="Birren B."/>
        </authorList>
    </citation>
    <scope>NUCLEOTIDE SEQUENCE</scope>
    <source>
        <strain evidence="2">R3-111a-1</strain>
    </source>
</reference>
<organism evidence="2">
    <name type="scientific">Gaeumannomyces tritici (strain R3-111a-1)</name>
    <name type="common">Wheat and barley take-all root rot fungus</name>
    <name type="synonym">Gaeumannomyces graminis var. tritici</name>
    <dbReference type="NCBI Taxonomy" id="644352"/>
    <lineage>
        <taxon>Eukaryota</taxon>
        <taxon>Fungi</taxon>
        <taxon>Dikarya</taxon>
        <taxon>Ascomycota</taxon>
        <taxon>Pezizomycotina</taxon>
        <taxon>Sordariomycetes</taxon>
        <taxon>Sordariomycetidae</taxon>
        <taxon>Magnaporthales</taxon>
        <taxon>Magnaporthaceae</taxon>
        <taxon>Gaeumannomyces</taxon>
    </lineage>
</organism>
<proteinExistence type="predicted"/>
<dbReference type="VEuPathDB" id="FungiDB:GGTG_07161"/>
<evidence type="ECO:0000313" key="3">
    <source>
        <dbReference type="EnsemblFungi" id="EJT77249"/>
    </source>
</evidence>
<evidence type="ECO:0000313" key="4">
    <source>
        <dbReference type="Proteomes" id="UP000006039"/>
    </source>
</evidence>
<dbReference type="HOGENOM" id="CLU_2638204_0_0_1"/>
<evidence type="ECO:0000256" key="1">
    <source>
        <dbReference type="SAM" id="MobiDB-lite"/>
    </source>
</evidence>
<gene>
    <name evidence="3" type="primary">20347619</name>
    <name evidence="2" type="ORF">GGTG_07161</name>
</gene>
<dbReference type="GeneID" id="20347619"/>